<dbReference type="EMBL" id="CAJVPW010004066">
    <property type="protein sequence ID" value="CAG8534472.1"/>
    <property type="molecule type" value="Genomic_DNA"/>
</dbReference>
<sequence length="58" mass="6371">SLVEQLEEDFKGAGIQFASTPYMHLPTTQHSKLPSQSQPILNQTSTNQITNMFSSSSS</sequence>
<protein>
    <submittedName>
        <fullName evidence="1">4897_t:CDS:1</fullName>
    </submittedName>
</protein>
<comment type="caution">
    <text evidence="1">The sequence shown here is derived from an EMBL/GenBank/DDBJ whole genome shotgun (WGS) entry which is preliminary data.</text>
</comment>
<evidence type="ECO:0000313" key="1">
    <source>
        <dbReference type="EMBL" id="CAG8534472.1"/>
    </source>
</evidence>
<keyword evidence="2" id="KW-1185">Reference proteome</keyword>
<gene>
    <name evidence="1" type="ORF">SPELUC_LOCUS4516</name>
</gene>
<evidence type="ECO:0000313" key="2">
    <source>
        <dbReference type="Proteomes" id="UP000789366"/>
    </source>
</evidence>
<accession>A0ACA9LLK1</accession>
<proteinExistence type="predicted"/>
<reference evidence="1" key="1">
    <citation type="submission" date="2021-06" db="EMBL/GenBank/DDBJ databases">
        <authorList>
            <person name="Kallberg Y."/>
            <person name="Tangrot J."/>
            <person name="Rosling A."/>
        </authorList>
    </citation>
    <scope>NUCLEOTIDE SEQUENCE</scope>
    <source>
        <strain evidence="1">28 12/20/2015</strain>
    </source>
</reference>
<name>A0ACA9LLK1_9GLOM</name>
<organism evidence="1 2">
    <name type="scientific">Cetraspora pellucida</name>
    <dbReference type="NCBI Taxonomy" id="1433469"/>
    <lineage>
        <taxon>Eukaryota</taxon>
        <taxon>Fungi</taxon>
        <taxon>Fungi incertae sedis</taxon>
        <taxon>Mucoromycota</taxon>
        <taxon>Glomeromycotina</taxon>
        <taxon>Glomeromycetes</taxon>
        <taxon>Diversisporales</taxon>
        <taxon>Gigasporaceae</taxon>
        <taxon>Cetraspora</taxon>
    </lineage>
</organism>
<dbReference type="Proteomes" id="UP000789366">
    <property type="component" value="Unassembled WGS sequence"/>
</dbReference>
<feature type="non-terminal residue" evidence="1">
    <location>
        <position position="1"/>
    </location>
</feature>